<protein>
    <recommendedName>
        <fullName evidence="1">Tetrapyrrole methylase domain-containing protein</fullName>
    </recommendedName>
</protein>
<accession>A0A3S0SCA1</accession>
<evidence type="ECO:0000313" key="2">
    <source>
        <dbReference type="EMBL" id="RUL79008.1"/>
    </source>
</evidence>
<sequence length="434" mass="48366">MTEKKGSLVVIGSGIKAVGQFTLQAQAHIRQADIVLYAASDPVTDIWIRQQNPNSFDLYQYYADDKARLMTYVQMIERIMDEVRAGKHVCALFYGHPGVFVTPSHNAIKIARDEGYDAVMLPAVSAEDCLYADLGVDPSVPGLQIYEATDFLIRRRNVDTSVNLVLFQVGCVGELGFKFGGYVNDKFNVLLDYLEDIYGPDHIVVNYVANVFAGDPVIDRHTLAEYRNPDIARKVTGVSTFFIEAARTEAADPEMSEKLGLKSVGPGRNSPLICHVANYPELATRARSSNWKHQAPPGYKYSHASEALYQTLLDLMLSPDALRAFRADPNGFVHARPGLSAEERRKLLIQHHGVTRMMFKRDPLQEATRFVGAALLDPRLAHDYRDKLNAVKQSFDEGNVSPAAYECDISEWLIDKGYATTPSAVRQATKEVYV</sequence>
<dbReference type="CDD" id="cd19916">
    <property type="entry name" value="OphMA_like"/>
    <property type="match status" value="1"/>
</dbReference>
<dbReference type="InterPro" id="IPR000878">
    <property type="entry name" value="4pyrrol_Mease"/>
</dbReference>
<dbReference type="OrthoDB" id="1459304at2"/>
<keyword evidence="3" id="KW-1185">Reference proteome</keyword>
<proteinExistence type="predicted"/>
<dbReference type="InterPro" id="IPR035996">
    <property type="entry name" value="4pyrrol_Methylase_sf"/>
</dbReference>
<dbReference type="InterPro" id="IPR014777">
    <property type="entry name" value="4pyrrole_Mease_sub1"/>
</dbReference>
<gene>
    <name evidence="2" type="ORF">EKH80_04205</name>
</gene>
<evidence type="ECO:0000313" key="3">
    <source>
        <dbReference type="Proteomes" id="UP000274358"/>
    </source>
</evidence>
<dbReference type="EMBL" id="RYYV01000002">
    <property type="protein sequence ID" value="RUL79008.1"/>
    <property type="molecule type" value="Genomic_DNA"/>
</dbReference>
<organism evidence="2 3">
    <name type="scientific">Dyella choica</name>
    <dbReference type="NCBI Taxonomy" id="1927959"/>
    <lineage>
        <taxon>Bacteria</taxon>
        <taxon>Pseudomonadati</taxon>
        <taxon>Pseudomonadota</taxon>
        <taxon>Gammaproteobacteria</taxon>
        <taxon>Lysobacterales</taxon>
        <taxon>Rhodanobacteraceae</taxon>
        <taxon>Dyella</taxon>
    </lineage>
</organism>
<comment type="caution">
    <text evidence="2">The sequence shown here is derived from an EMBL/GenBank/DDBJ whole genome shotgun (WGS) entry which is preliminary data.</text>
</comment>
<name>A0A3S0SCA1_9GAMM</name>
<feature type="domain" description="Tetrapyrrole methylase" evidence="1">
    <location>
        <begin position="8"/>
        <end position="143"/>
    </location>
</feature>
<reference evidence="2 3" key="1">
    <citation type="submission" date="2018-12" db="EMBL/GenBank/DDBJ databases">
        <title>Dyella dinghuensis sp. nov. DHOA06 and Dyella choica sp. nov. 4M-K27, isolated from forest soil.</title>
        <authorList>
            <person name="Qiu L.-H."/>
            <person name="Gao Z.-H."/>
        </authorList>
    </citation>
    <scope>NUCLEOTIDE SEQUENCE [LARGE SCALE GENOMIC DNA]</scope>
    <source>
        <strain evidence="2 3">4M-K27</strain>
    </source>
</reference>
<dbReference type="AlphaFoldDB" id="A0A3S0SCA1"/>
<dbReference type="Proteomes" id="UP000274358">
    <property type="component" value="Unassembled WGS sequence"/>
</dbReference>
<dbReference type="GO" id="GO:0008168">
    <property type="term" value="F:methyltransferase activity"/>
    <property type="evidence" value="ECO:0007669"/>
    <property type="project" value="InterPro"/>
</dbReference>
<dbReference type="Pfam" id="PF00590">
    <property type="entry name" value="TP_methylase"/>
    <property type="match status" value="1"/>
</dbReference>
<dbReference type="SUPFAM" id="SSF53790">
    <property type="entry name" value="Tetrapyrrole methylase"/>
    <property type="match status" value="1"/>
</dbReference>
<evidence type="ECO:0000259" key="1">
    <source>
        <dbReference type="Pfam" id="PF00590"/>
    </source>
</evidence>
<dbReference type="Gene3D" id="3.40.1010.10">
    <property type="entry name" value="Cobalt-precorrin-4 Transmethylase, Domain 1"/>
    <property type="match status" value="1"/>
</dbReference>